<evidence type="ECO:0000256" key="11">
    <source>
        <dbReference type="PROSITE-ProRule" id="PRU01360"/>
    </source>
</evidence>
<evidence type="ECO:0000259" key="16">
    <source>
        <dbReference type="Pfam" id="PF07715"/>
    </source>
</evidence>
<evidence type="ECO:0000256" key="14">
    <source>
        <dbReference type="SAM" id="SignalP"/>
    </source>
</evidence>
<dbReference type="SUPFAM" id="SSF56935">
    <property type="entry name" value="Porins"/>
    <property type="match status" value="1"/>
</dbReference>
<dbReference type="InterPro" id="IPR012910">
    <property type="entry name" value="Plug_dom"/>
</dbReference>
<dbReference type="GO" id="GO:0006826">
    <property type="term" value="P:iron ion transport"/>
    <property type="evidence" value="ECO:0007669"/>
    <property type="project" value="UniProtKB-KW"/>
</dbReference>
<dbReference type="NCBIfam" id="TIGR04057">
    <property type="entry name" value="SusC_RagA_signa"/>
    <property type="match status" value="1"/>
</dbReference>
<name>A0A3E1NFE8_9BACT</name>
<evidence type="ECO:0000256" key="8">
    <source>
        <dbReference type="ARBA" id="ARBA00023077"/>
    </source>
</evidence>
<evidence type="ECO:0000256" key="12">
    <source>
        <dbReference type="RuleBase" id="RU003357"/>
    </source>
</evidence>
<dbReference type="InterPro" id="IPR037066">
    <property type="entry name" value="Plug_dom_sf"/>
</dbReference>
<keyword evidence="8 12" id="KW-0798">TonB box</keyword>
<evidence type="ECO:0000256" key="4">
    <source>
        <dbReference type="ARBA" id="ARBA00022496"/>
    </source>
</evidence>
<comment type="caution">
    <text evidence="17">The sequence shown here is derived from an EMBL/GenBank/DDBJ whole genome shotgun (WGS) entry which is preliminary data.</text>
</comment>
<evidence type="ECO:0000256" key="9">
    <source>
        <dbReference type="ARBA" id="ARBA00023136"/>
    </source>
</evidence>
<dbReference type="PANTHER" id="PTHR32552">
    <property type="entry name" value="FERRICHROME IRON RECEPTOR-RELATED"/>
    <property type="match status" value="1"/>
</dbReference>
<dbReference type="PROSITE" id="PS52016">
    <property type="entry name" value="TONB_DEPENDENT_REC_3"/>
    <property type="match status" value="1"/>
</dbReference>
<evidence type="ECO:0000256" key="1">
    <source>
        <dbReference type="ARBA" id="ARBA00004571"/>
    </source>
</evidence>
<keyword evidence="2 11" id="KW-0813">Transport</keyword>
<feature type="domain" description="TonB-dependent receptor-like beta-barrel" evidence="15">
    <location>
        <begin position="617"/>
        <end position="1182"/>
    </location>
</feature>
<dbReference type="NCBIfam" id="TIGR04056">
    <property type="entry name" value="OMP_RagA_SusC"/>
    <property type="match status" value="1"/>
</dbReference>
<evidence type="ECO:0000256" key="2">
    <source>
        <dbReference type="ARBA" id="ARBA00022448"/>
    </source>
</evidence>
<dbReference type="InterPro" id="IPR000531">
    <property type="entry name" value="Beta-barrel_TonB"/>
</dbReference>
<keyword evidence="6" id="KW-0408">Iron</keyword>
<keyword evidence="9 11" id="KW-0472">Membrane</keyword>
<sequence>MPVKTSAVLTCCCMLFSLFAMAQGSPKTVNGKLLGLDGTPQSGYTLQSKALQSQATTADDGRFSLKTNAGDSIIIIFQSAKLGAFKLPDMDNFQVQFAEGNKFKFTPLAAATPAADSSGVGKTPQTDSLKKDTGVVNAPHDSTAAVPHDSTKTAAVPDTSKTGDSVMVKGTATDFANHPIAFVNVTYSNGKSYTGTESGTFSIPFKPGETVKFSAVGYEAKTVVLTAFDKPLPVQLNSAANTQQLQEVKVTALGLSKKGKAVGYSVQEVKGDVVQTAKETNFVNALQGRLSGVQINGNSGSMGGSTKVTIRGNKSITGNNNALFVVDGIFMGNNNPVPSYNQQIGGGGYDYGSPIQDINPDDIDQVSVLKGAAATALYGSRGSNGVVLITTKKGGGSGGKLGITYSFNAQMDKVYKLPGYQNRYGGGSANLADPNFVASSFDTLWYSKNPEQFASGQGTYTDPVKGGYDLMPQFAADESWGPELKGQVIRPYYSFDRDKNNPYFGTTSKWLPQPDNVRDFYRTGLTFTNSVSVGGSSDKGTFRLSYSNLSQKFMLPNANNSRNNLGFNGTYKVNSAITALASANYSVNRATGRPGTGFSGTNPTEVFSLYSQRQLEIDKLKYYQFPDGSQVSWNRKSFSDPTPASATTPYWTANKGYESDNRSRLFGMAGVEVKATSWLNLSGKVFLDQFSTLQEERIPKDYQTGGYTRTDRTFQELNYQFLATVRKDIGKKFDITATAGGNIMQQRDEINTGTFTGLIVPDIYNYRNAAGRVTYTPYLFRKQINSVFGDVTIGYMNSVYLELTGRNDWASTLPAGNNSYFYPSASLSAVFSDWVKWKWLSFGKFRASVAQIGSDTDPYRTQLAYGIPGLFGSNPIIAKDPNLNNNQLLPEKSTEVEAGLELKFLNNRVGLDATVYSRTTKNLIVPLQVSPTSGYNYYFANIGKSRSRGLEIELTGRPVESKNFTWDIGVNYSMNRSKLLALNVPNNPDVDRYIVGTERRRNSVSTAAIVGQPLFVLTGTDYTRDAGGNKILDTSGHYVPTDATHIIGSTQPKFVGGVSNSFTYKHISLSALIDFQNGGSFFSYTNMYGLASGLLDVTAANNIRETGITPVGVTADGKESTKHISAADHFKNNFGTNVNAANVYDASYVYLREVRLGYELPERWAKAIKGRTIKISLYGRNLWLIHSNAPNVDPSNIINSDSNIQGLEGGALPSTRTYGVNLNVGF</sequence>
<gene>
    <name evidence="17" type="ORF">DXN05_20015</name>
</gene>
<dbReference type="InterPro" id="IPR008969">
    <property type="entry name" value="CarboxyPept-like_regulatory"/>
</dbReference>
<evidence type="ECO:0000256" key="7">
    <source>
        <dbReference type="ARBA" id="ARBA00023065"/>
    </source>
</evidence>
<feature type="region of interest" description="Disordered" evidence="13">
    <location>
        <begin position="113"/>
        <end position="160"/>
    </location>
</feature>
<protein>
    <submittedName>
        <fullName evidence="17">SusC/RagA family TonB-linked outer membrane protein</fullName>
    </submittedName>
</protein>
<dbReference type="Gene3D" id="2.40.170.20">
    <property type="entry name" value="TonB-dependent receptor, beta-barrel domain"/>
    <property type="match status" value="1"/>
</dbReference>
<evidence type="ECO:0000313" key="18">
    <source>
        <dbReference type="Proteomes" id="UP000261284"/>
    </source>
</evidence>
<dbReference type="EMBL" id="QTJU01000009">
    <property type="protein sequence ID" value="RFM26508.1"/>
    <property type="molecule type" value="Genomic_DNA"/>
</dbReference>
<feature type="chain" id="PRO_5017654366" evidence="14">
    <location>
        <begin position="23"/>
        <end position="1226"/>
    </location>
</feature>
<dbReference type="Gene3D" id="2.170.130.10">
    <property type="entry name" value="TonB-dependent receptor, plug domain"/>
    <property type="match status" value="1"/>
</dbReference>
<feature type="domain" description="TonB-dependent receptor plug" evidence="16">
    <location>
        <begin position="262"/>
        <end position="386"/>
    </location>
</feature>
<feature type="signal peptide" evidence="14">
    <location>
        <begin position="1"/>
        <end position="22"/>
    </location>
</feature>
<dbReference type="InterPro" id="IPR023996">
    <property type="entry name" value="TonB-dep_OMP_SusC/RagA"/>
</dbReference>
<keyword evidence="14" id="KW-0732">Signal</keyword>
<dbReference type="GO" id="GO:0009279">
    <property type="term" value="C:cell outer membrane"/>
    <property type="evidence" value="ECO:0007669"/>
    <property type="project" value="UniProtKB-SubCell"/>
</dbReference>
<dbReference type="InterPro" id="IPR023997">
    <property type="entry name" value="TonB-dep_OMP_SusC/RagA_CS"/>
</dbReference>
<keyword evidence="3 11" id="KW-1134">Transmembrane beta strand</keyword>
<dbReference type="SUPFAM" id="SSF49464">
    <property type="entry name" value="Carboxypeptidase regulatory domain-like"/>
    <property type="match status" value="1"/>
</dbReference>
<proteinExistence type="inferred from homology"/>
<reference evidence="17 18" key="1">
    <citation type="submission" date="2018-08" db="EMBL/GenBank/DDBJ databases">
        <title>Chitinophagaceae sp. K23C18032701, a novel bacterium isolated from forest soil.</title>
        <authorList>
            <person name="Wang C."/>
        </authorList>
    </citation>
    <scope>NUCLEOTIDE SEQUENCE [LARGE SCALE GENOMIC DNA]</scope>
    <source>
        <strain evidence="17 18">K23C18032701</strain>
    </source>
</reference>
<keyword evidence="4" id="KW-0410">Iron transport</keyword>
<dbReference type="PANTHER" id="PTHR32552:SF81">
    <property type="entry name" value="TONB-DEPENDENT OUTER MEMBRANE RECEPTOR"/>
    <property type="match status" value="1"/>
</dbReference>
<dbReference type="Proteomes" id="UP000261284">
    <property type="component" value="Unassembled WGS sequence"/>
</dbReference>
<keyword evidence="5 11" id="KW-0812">Transmembrane</keyword>
<evidence type="ECO:0000256" key="5">
    <source>
        <dbReference type="ARBA" id="ARBA00022692"/>
    </source>
</evidence>
<evidence type="ECO:0000313" key="17">
    <source>
        <dbReference type="EMBL" id="RFM26508.1"/>
    </source>
</evidence>
<comment type="similarity">
    <text evidence="11 12">Belongs to the TonB-dependent receptor family.</text>
</comment>
<organism evidence="17 18">
    <name type="scientific">Deminuibacter soli</name>
    <dbReference type="NCBI Taxonomy" id="2291815"/>
    <lineage>
        <taxon>Bacteria</taxon>
        <taxon>Pseudomonadati</taxon>
        <taxon>Bacteroidota</taxon>
        <taxon>Chitinophagia</taxon>
        <taxon>Chitinophagales</taxon>
        <taxon>Chitinophagaceae</taxon>
        <taxon>Deminuibacter</taxon>
    </lineage>
</organism>
<dbReference type="Pfam" id="PF00593">
    <property type="entry name" value="TonB_dep_Rec_b-barrel"/>
    <property type="match status" value="1"/>
</dbReference>
<dbReference type="AlphaFoldDB" id="A0A3E1NFE8"/>
<accession>A0A3E1NFE8</accession>
<keyword evidence="10 11" id="KW-0998">Cell outer membrane</keyword>
<evidence type="ECO:0000259" key="15">
    <source>
        <dbReference type="Pfam" id="PF00593"/>
    </source>
</evidence>
<evidence type="ECO:0000256" key="13">
    <source>
        <dbReference type="SAM" id="MobiDB-lite"/>
    </source>
</evidence>
<dbReference type="InterPro" id="IPR036942">
    <property type="entry name" value="Beta-barrel_TonB_sf"/>
</dbReference>
<evidence type="ECO:0000256" key="3">
    <source>
        <dbReference type="ARBA" id="ARBA00022452"/>
    </source>
</evidence>
<dbReference type="InterPro" id="IPR039426">
    <property type="entry name" value="TonB-dep_rcpt-like"/>
</dbReference>
<comment type="subcellular location">
    <subcellularLocation>
        <location evidence="1 11">Cell outer membrane</location>
        <topology evidence="1 11">Multi-pass membrane protein</topology>
    </subcellularLocation>
</comment>
<evidence type="ECO:0000256" key="6">
    <source>
        <dbReference type="ARBA" id="ARBA00023004"/>
    </source>
</evidence>
<evidence type="ECO:0000256" key="10">
    <source>
        <dbReference type="ARBA" id="ARBA00023237"/>
    </source>
</evidence>
<keyword evidence="7" id="KW-0406">Ion transport</keyword>
<keyword evidence="18" id="KW-1185">Reference proteome</keyword>
<dbReference type="Pfam" id="PF07715">
    <property type="entry name" value="Plug"/>
    <property type="match status" value="1"/>
</dbReference>